<evidence type="ECO:0000313" key="2">
    <source>
        <dbReference type="Proteomes" id="UP000013111"/>
    </source>
</evidence>
<name>A0A831A2Q9_ERWAM</name>
<gene>
    <name evidence="1" type="ORF">BN437_2395</name>
</gene>
<sequence>MQQCCDWLNVPLPGTVLLCPGGKLTQKKRRIKRRFSHLLMSGD</sequence>
<dbReference type="Proteomes" id="UP000013111">
    <property type="component" value="Unassembled WGS sequence"/>
</dbReference>
<reference evidence="1 2" key="2">
    <citation type="submission" date="2013-04" db="EMBL/GenBank/DDBJ databases">
        <title>Comparative genomics of 12 strains of Erwinia amylovora identifies a pan-genome with a large conserved core and provides insights into host specificity.</title>
        <authorList>
            <person name="Mann R.A."/>
            <person name="Smits T.H.M."/>
            <person name="Buehlmann A."/>
            <person name="Blom J."/>
            <person name="Goesmann A."/>
            <person name="Frey J.E."/>
            <person name="Plummer K.M."/>
            <person name="Beer S.V."/>
            <person name="Luck J."/>
            <person name="Duffy B."/>
            <person name="Rodoni B."/>
        </authorList>
    </citation>
    <scope>NUCLEOTIDE SEQUENCE [LARGE SCALE GENOMIC DNA]</scope>
    <source>
        <strain evidence="2">CFBP 1232</strain>
    </source>
</reference>
<dbReference type="AlphaFoldDB" id="A0A831A2Q9"/>
<organism evidence="1 2">
    <name type="scientific">Erwinia amylovora NBRC 12687 = CFBP 1232</name>
    <dbReference type="NCBI Taxonomy" id="1219359"/>
    <lineage>
        <taxon>Bacteria</taxon>
        <taxon>Pseudomonadati</taxon>
        <taxon>Pseudomonadota</taxon>
        <taxon>Gammaproteobacteria</taxon>
        <taxon>Enterobacterales</taxon>
        <taxon>Erwiniaceae</taxon>
        <taxon>Erwinia</taxon>
    </lineage>
</organism>
<comment type="caution">
    <text evidence="1">The sequence shown here is derived from an EMBL/GenBank/DDBJ whole genome shotgun (WGS) entry which is preliminary data.</text>
</comment>
<dbReference type="EMBL" id="CAPB01000024">
    <property type="protein sequence ID" value="CCO94314.1"/>
    <property type="molecule type" value="Genomic_DNA"/>
</dbReference>
<evidence type="ECO:0000313" key="1">
    <source>
        <dbReference type="EMBL" id="CCO94314.1"/>
    </source>
</evidence>
<accession>A0A831A2Q9</accession>
<reference evidence="1 2" key="1">
    <citation type="submission" date="2012-11" db="EMBL/GenBank/DDBJ databases">
        <authorList>
            <person name="Linke B."/>
        </authorList>
    </citation>
    <scope>NUCLEOTIDE SEQUENCE [LARGE SCALE GENOMIC DNA]</scope>
    <source>
        <strain evidence="2">CFBP 1232</strain>
    </source>
</reference>
<protein>
    <submittedName>
        <fullName evidence="1">Uncharacterized protein</fullName>
    </submittedName>
</protein>
<proteinExistence type="predicted"/>